<reference evidence="5" key="1">
    <citation type="journal article" date="2019" name="Int. J. Syst. Evol. Microbiol.">
        <title>The Global Catalogue of Microorganisms (GCM) 10K type strain sequencing project: providing services to taxonomists for standard genome sequencing and annotation.</title>
        <authorList>
            <consortium name="The Broad Institute Genomics Platform"/>
            <consortium name="The Broad Institute Genome Sequencing Center for Infectious Disease"/>
            <person name="Wu L."/>
            <person name="Ma J."/>
        </authorList>
    </citation>
    <scope>NUCLEOTIDE SEQUENCE [LARGE SCALE GENOMIC DNA]</scope>
    <source>
        <strain evidence="5">KCTC 42082</strain>
    </source>
</reference>
<dbReference type="PANTHER" id="PTHR43877:SF5">
    <property type="entry name" value="BLL8307 PROTEIN"/>
    <property type="match status" value="1"/>
</dbReference>
<evidence type="ECO:0000259" key="3">
    <source>
        <dbReference type="PROSITE" id="PS51186"/>
    </source>
</evidence>
<dbReference type="Gene3D" id="3.40.630.30">
    <property type="match status" value="1"/>
</dbReference>
<name>A0ABQ3FGE7_9GAMM</name>
<comment type="caution">
    <text evidence="4">The sequence shown here is derived from an EMBL/GenBank/DDBJ whole genome shotgun (WGS) entry which is preliminary data.</text>
</comment>
<protein>
    <submittedName>
        <fullName evidence="4">N-acetyltransferase YsnE</fullName>
    </submittedName>
</protein>
<gene>
    <name evidence="4" type="primary">ysnE</name>
    <name evidence="4" type="ORF">GCM10010082_14560</name>
</gene>
<dbReference type="InterPro" id="IPR016181">
    <property type="entry name" value="Acyl_CoA_acyltransferase"/>
</dbReference>
<evidence type="ECO:0000256" key="1">
    <source>
        <dbReference type="ARBA" id="ARBA00022679"/>
    </source>
</evidence>
<organism evidence="4 5">
    <name type="scientific">Kushneria pakistanensis</name>
    <dbReference type="NCBI Taxonomy" id="1508770"/>
    <lineage>
        <taxon>Bacteria</taxon>
        <taxon>Pseudomonadati</taxon>
        <taxon>Pseudomonadota</taxon>
        <taxon>Gammaproteobacteria</taxon>
        <taxon>Oceanospirillales</taxon>
        <taxon>Halomonadaceae</taxon>
        <taxon>Kushneria</taxon>
    </lineage>
</organism>
<sequence length="168" mass="18691">MKILQDDLTRADTLALIRAHVTELAGHSPEESCHALDIEALRGAGITFWSVWEGNTIAGCGALKALDETHGEIKLMRTADTHLRRGVAAKLLEHIIKEARSRGYERLSLETGTPAAFAPAQRLYERFGFETCPPFGDYREDPYSLFMTRRLNEPSYSAPPKSSCRQAS</sequence>
<dbReference type="RefSeq" id="WP_189516651.1">
    <property type="nucleotide sequence ID" value="NZ_BMZM01000002.1"/>
</dbReference>
<dbReference type="SUPFAM" id="SSF55729">
    <property type="entry name" value="Acyl-CoA N-acyltransferases (Nat)"/>
    <property type="match status" value="1"/>
</dbReference>
<dbReference type="CDD" id="cd04301">
    <property type="entry name" value="NAT_SF"/>
    <property type="match status" value="1"/>
</dbReference>
<evidence type="ECO:0000313" key="4">
    <source>
        <dbReference type="EMBL" id="GHC23388.1"/>
    </source>
</evidence>
<dbReference type="EMBL" id="BMZM01000002">
    <property type="protein sequence ID" value="GHC23388.1"/>
    <property type="molecule type" value="Genomic_DNA"/>
</dbReference>
<keyword evidence="2" id="KW-0012">Acyltransferase</keyword>
<accession>A0ABQ3FGE7</accession>
<keyword evidence="1" id="KW-0808">Transferase</keyword>
<dbReference type="InterPro" id="IPR000182">
    <property type="entry name" value="GNAT_dom"/>
</dbReference>
<dbReference type="PANTHER" id="PTHR43877">
    <property type="entry name" value="AMINOALKYLPHOSPHONATE N-ACETYLTRANSFERASE-RELATED-RELATED"/>
    <property type="match status" value="1"/>
</dbReference>
<dbReference type="Proteomes" id="UP000604243">
    <property type="component" value="Unassembled WGS sequence"/>
</dbReference>
<dbReference type="InterPro" id="IPR050832">
    <property type="entry name" value="Bact_Acetyltransf"/>
</dbReference>
<keyword evidence="5" id="KW-1185">Reference proteome</keyword>
<dbReference type="Pfam" id="PF00583">
    <property type="entry name" value="Acetyltransf_1"/>
    <property type="match status" value="1"/>
</dbReference>
<evidence type="ECO:0000313" key="5">
    <source>
        <dbReference type="Proteomes" id="UP000604243"/>
    </source>
</evidence>
<evidence type="ECO:0000256" key="2">
    <source>
        <dbReference type="ARBA" id="ARBA00023315"/>
    </source>
</evidence>
<proteinExistence type="predicted"/>
<dbReference type="PROSITE" id="PS51186">
    <property type="entry name" value="GNAT"/>
    <property type="match status" value="1"/>
</dbReference>
<feature type="domain" description="N-acetyltransferase" evidence="3">
    <location>
        <begin position="3"/>
        <end position="152"/>
    </location>
</feature>